<evidence type="ECO:0000313" key="2">
    <source>
        <dbReference type="EMBL" id="KUM46543.1"/>
    </source>
</evidence>
<dbReference type="AlphaFoldDB" id="A0A101LWP0"/>
<reference evidence="2" key="1">
    <citation type="journal article" date="2015" name="Genome Biol. Evol.">
        <title>Organellar Genomes of White Spruce (Picea glauca): Assembly and Annotation.</title>
        <authorList>
            <person name="Jackman S.D."/>
            <person name="Warren R.L."/>
            <person name="Gibb E.A."/>
            <person name="Vandervalk B.P."/>
            <person name="Mohamadi H."/>
            <person name="Chu J."/>
            <person name="Raymond A."/>
            <person name="Pleasance S."/>
            <person name="Coope R."/>
            <person name="Wildung M.R."/>
            <person name="Ritland C.E."/>
            <person name="Bousquet J."/>
            <person name="Jones S.J."/>
            <person name="Bohlmann J."/>
            <person name="Birol I."/>
        </authorList>
    </citation>
    <scope>NUCLEOTIDE SEQUENCE [LARGE SCALE GENOMIC DNA]</scope>
    <source>
        <tissue evidence="2">Flushing bud</tissue>
    </source>
</reference>
<proteinExistence type="predicted"/>
<dbReference type="EMBL" id="LKAM01000011">
    <property type="protein sequence ID" value="KUM46543.1"/>
    <property type="molecule type" value="Genomic_DNA"/>
</dbReference>
<sequence length="107" mass="11875">MLSRLERVTLPFGPPSFRYCESTLPFSEPSKYHCHDSKPACNSTACDQPLAFAFKPPSRPYEPASLSSSESPGTRSLCRQSIVTRSLRVNLLLIRATSSLPMMILIV</sequence>
<evidence type="ECO:0000256" key="1">
    <source>
        <dbReference type="SAM" id="MobiDB-lite"/>
    </source>
</evidence>
<feature type="region of interest" description="Disordered" evidence="1">
    <location>
        <begin position="57"/>
        <end position="76"/>
    </location>
</feature>
<organism evidence="2">
    <name type="scientific">Picea glauca</name>
    <name type="common">White spruce</name>
    <name type="synonym">Pinus glauca</name>
    <dbReference type="NCBI Taxonomy" id="3330"/>
    <lineage>
        <taxon>Eukaryota</taxon>
        <taxon>Viridiplantae</taxon>
        <taxon>Streptophyta</taxon>
        <taxon>Embryophyta</taxon>
        <taxon>Tracheophyta</taxon>
        <taxon>Spermatophyta</taxon>
        <taxon>Pinopsida</taxon>
        <taxon>Pinidae</taxon>
        <taxon>Conifers I</taxon>
        <taxon>Pinales</taxon>
        <taxon>Pinaceae</taxon>
        <taxon>Picea</taxon>
    </lineage>
</organism>
<gene>
    <name evidence="2" type="ORF">ABT39_MTgene1645</name>
</gene>
<protein>
    <submittedName>
        <fullName evidence="2">Uncharacterized protein</fullName>
    </submittedName>
</protein>
<geneLocation type="mitochondrion" evidence="2"/>
<name>A0A101LWP0_PICGL</name>
<feature type="compositionally biased region" description="Polar residues" evidence="1">
    <location>
        <begin position="65"/>
        <end position="76"/>
    </location>
</feature>
<keyword evidence="2" id="KW-0496">Mitochondrion</keyword>
<comment type="caution">
    <text evidence="2">The sequence shown here is derived from an EMBL/GenBank/DDBJ whole genome shotgun (WGS) entry which is preliminary data.</text>
</comment>
<accession>A0A101LWP0</accession>